<evidence type="ECO:0000256" key="5">
    <source>
        <dbReference type="ARBA" id="ARBA00022842"/>
    </source>
</evidence>
<dbReference type="CDD" id="cd02503">
    <property type="entry name" value="MobA"/>
    <property type="match status" value="1"/>
</dbReference>
<keyword evidence="2 9" id="KW-0808">Transferase</keyword>
<reference evidence="9 10" key="1">
    <citation type="submission" date="2020-01" db="EMBL/GenBank/DDBJ databases">
        <authorList>
            <person name="Chen J."/>
            <person name="Zhu S."/>
            <person name="Yang J."/>
        </authorList>
    </citation>
    <scope>NUCLEOTIDE SEQUENCE [LARGE SCALE GENOMIC DNA]</scope>
    <source>
        <strain evidence="9 10">345S023</strain>
    </source>
</reference>
<keyword evidence="7" id="KW-0501">Molybdenum cofactor biosynthesis</keyword>
<dbReference type="InterPro" id="IPR013482">
    <property type="entry name" value="Molybde_CF_guanTrfase"/>
</dbReference>
<dbReference type="GO" id="GO:0016779">
    <property type="term" value="F:nucleotidyltransferase activity"/>
    <property type="evidence" value="ECO:0007669"/>
    <property type="project" value="TreeGrafter"/>
</dbReference>
<dbReference type="PANTHER" id="PTHR19136">
    <property type="entry name" value="MOLYBDENUM COFACTOR GUANYLYLTRANSFERASE"/>
    <property type="match status" value="1"/>
</dbReference>
<dbReference type="InterPro" id="IPR029044">
    <property type="entry name" value="Nucleotide-diphossugar_trans"/>
</dbReference>
<dbReference type="GO" id="GO:0006777">
    <property type="term" value="P:Mo-molybdopterin cofactor biosynthetic process"/>
    <property type="evidence" value="ECO:0007669"/>
    <property type="project" value="UniProtKB-KW"/>
</dbReference>
<dbReference type="PANTHER" id="PTHR19136:SF81">
    <property type="entry name" value="MOLYBDENUM COFACTOR GUANYLYLTRANSFERASE"/>
    <property type="match status" value="1"/>
</dbReference>
<dbReference type="AlphaFoldDB" id="A0A7X5LLG4"/>
<evidence type="ECO:0000313" key="9">
    <source>
        <dbReference type="EMBL" id="NDV91536.1"/>
    </source>
</evidence>
<evidence type="ECO:0000256" key="2">
    <source>
        <dbReference type="ARBA" id="ARBA00022679"/>
    </source>
</evidence>
<evidence type="ECO:0000256" key="4">
    <source>
        <dbReference type="ARBA" id="ARBA00022741"/>
    </source>
</evidence>
<gene>
    <name evidence="9" type="ORF">GTH32_10110</name>
</gene>
<evidence type="ECO:0000256" key="3">
    <source>
        <dbReference type="ARBA" id="ARBA00022723"/>
    </source>
</evidence>
<feature type="domain" description="MobA-like NTP transferase" evidence="8">
    <location>
        <begin position="14"/>
        <end position="150"/>
    </location>
</feature>
<keyword evidence="5" id="KW-0460">Magnesium</keyword>
<comment type="caution">
    <text evidence="9">The sequence shown here is derived from an EMBL/GenBank/DDBJ whole genome shotgun (WGS) entry which is preliminary data.</text>
</comment>
<organism evidence="9 10">
    <name type="scientific">Alteromonas profundi</name>
    <dbReference type="NCBI Taxonomy" id="2696062"/>
    <lineage>
        <taxon>Bacteria</taxon>
        <taxon>Pseudomonadati</taxon>
        <taxon>Pseudomonadota</taxon>
        <taxon>Gammaproteobacteria</taxon>
        <taxon>Alteromonadales</taxon>
        <taxon>Alteromonadaceae</taxon>
        <taxon>Alteromonas/Salinimonas group</taxon>
        <taxon>Alteromonas</taxon>
    </lineage>
</organism>
<dbReference type="EMBL" id="JAAAWN010000011">
    <property type="protein sequence ID" value="NDV91536.1"/>
    <property type="molecule type" value="Genomic_DNA"/>
</dbReference>
<evidence type="ECO:0000313" key="10">
    <source>
        <dbReference type="Proteomes" id="UP000470213"/>
    </source>
</evidence>
<protein>
    <submittedName>
        <fullName evidence="9">NTP transferase domain-containing protein</fullName>
    </submittedName>
</protein>
<evidence type="ECO:0000256" key="1">
    <source>
        <dbReference type="ARBA" id="ARBA00022490"/>
    </source>
</evidence>
<evidence type="ECO:0000256" key="7">
    <source>
        <dbReference type="ARBA" id="ARBA00023150"/>
    </source>
</evidence>
<sequence length="196" mass="21940">MATHSAYFEHVHAFLLCGGQSRRMGKDKATLSYQGDTFEQRVKRMALQSGVKDIFTVGGKGRDIVDEKPFHGPAAAAISALTKGCTTAQLKQFEILLLLPVDMPLLSNKVLRRLIECSIKGQQSYFFNYDWFPLAIYQPFRYYDSLNRLLAASPMPSMKALARVCEAQSISLPTSLHHQLINVNTPLEFARLAKVS</sequence>
<keyword evidence="1" id="KW-0963">Cytoplasm</keyword>
<dbReference type="Proteomes" id="UP000470213">
    <property type="component" value="Unassembled WGS sequence"/>
</dbReference>
<dbReference type="GO" id="GO:0005525">
    <property type="term" value="F:GTP binding"/>
    <property type="evidence" value="ECO:0007669"/>
    <property type="project" value="UniProtKB-KW"/>
</dbReference>
<accession>A0A7X5LLG4</accession>
<dbReference type="Gene3D" id="3.90.550.10">
    <property type="entry name" value="Spore Coat Polysaccharide Biosynthesis Protein SpsA, Chain A"/>
    <property type="match status" value="1"/>
</dbReference>
<keyword evidence="10" id="KW-1185">Reference proteome</keyword>
<keyword evidence="6" id="KW-0342">GTP-binding</keyword>
<keyword evidence="3" id="KW-0479">Metal-binding</keyword>
<dbReference type="InterPro" id="IPR025877">
    <property type="entry name" value="MobA-like_NTP_Trfase"/>
</dbReference>
<dbReference type="SUPFAM" id="SSF53448">
    <property type="entry name" value="Nucleotide-diphospho-sugar transferases"/>
    <property type="match status" value="1"/>
</dbReference>
<evidence type="ECO:0000259" key="8">
    <source>
        <dbReference type="Pfam" id="PF12804"/>
    </source>
</evidence>
<dbReference type="GO" id="GO:0046872">
    <property type="term" value="F:metal ion binding"/>
    <property type="evidence" value="ECO:0007669"/>
    <property type="project" value="UniProtKB-KW"/>
</dbReference>
<evidence type="ECO:0000256" key="6">
    <source>
        <dbReference type="ARBA" id="ARBA00023134"/>
    </source>
</evidence>
<name>A0A7X5LLG4_9ALTE</name>
<dbReference type="Pfam" id="PF12804">
    <property type="entry name" value="NTP_transf_3"/>
    <property type="match status" value="1"/>
</dbReference>
<dbReference type="RefSeq" id="WP_163085342.1">
    <property type="nucleotide sequence ID" value="NZ_JAAAWN010000011.1"/>
</dbReference>
<proteinExistence type="predicted"/>
<keyword evidence="4" id="KW-0547">Nucleotide-binding</keyword>